<comment type="caution">
    <text evidence="3">The sequence shown here is derived from an EMBL/GenBank/DDBJ whole genome shotgun (WGS) entry which is preliminary data.</text>
</comment>
<accession>A0A2P4Y1G5</accession>
<evidence type="ECO:0000313" key="3">
    <source>
        <dbReference type="EMBL" id="POM71662.1"/>
    </source>
</evidence>
<reference evidence="3 4" key="1">
    <citation type="journal article" date="2017" name="Genome Biol. Evol.">
        <title>Phytophthora megakarya and P. palmivora, closely related causal agents of cacao black pod rot, underwent increases in genome sizes and gene numbers by different mechanisms.</title>
        <authorList>
            <person name="Ali S.S."/>
            <person name="Shao J."/>
            <person name="Lary D.J."/>
            <person name="Kronmiller B."/>
            <person name="Shen D."/>
            <person name="Strem M.D."/>
            <person name="Amoako-Attah I."/>
            <person name="Akrofi A.Y."/>
            <person name="Begoude B.A."/>
            <person name="Ten Hoopen G.M."/>
            <person name="Coulibaly K."/>
            <person name="Kebe B.I."/>
            <person name="Melnick R.L."/>
            <person name="Guiltinan M.J."/>
            <person name="Tyler B.M."/>
            <person name="Meinhardt L.W."/>
            <person name="Bailey B.A."/>
        </authorList>
    </citation>
    <scope>NUCLEOTIDE SEQUENCE [LARGE SCALE GENOMIC DNA]</scope>
    <source>
        <strain evidence="4">sbr112.9</strain>
    </source>
</reference>
<evidence type="ECO:0000256" key="2">
    <source>
        <dbReference type="SAM" id="SignalP"/>
    </source>
</evidence>
<gene>
    <name evidence="3" type="ORF">PHPALM_11738</name>
</gene>
<name>A0A2P4Y1G5_9STRA</name>
<keyword evidence="4" id="KW-1185">Reference proteome</keyword>
<evidence type="ECO:0000256" key="1">
    <source>
        <dbReference type="SAM" id="MobiDB-lite"/>
    </source>
</evidence>
<feature type="chain" id="PRO_5015127205" evidence="2">
    <location>
        <begin position="27"/>
        <end position="161"/>
    </location>
</feature>
<sequence length="161" mass="18329">MKANFAMHQLCLLLLILVRFIICTNSAALTKDTTTGWSDESQINTDHTTLQDSRPYRKLEGRVTSETEHENDEERGGLKWFMKKPASPTVVAKVVQESPEITKVIKANPGISQTVGKLQKDKDLLKEIQSTPMFSRMQGLFRKNPSKKLLKPTSRNWGWSR</sequence>
<evidence type="ECO:0000313" key="4">
    <source>
        <dbReference type="Proteomes" id="UP000237271"/>
    </source>
</evidence>
<feature type="region of interest" description="Disordered" evidence="1">
    <location>
        <begin position="142"/>
        <end position="161"/>
    </location>
</feature>
<dbReference type="EMBL" id="NCKW01006438">
    <property type="protein sequence ID" value="POM71662.1"/>
    <property type="molecule type" value="Genomic_DNA"/>
</dbReference>
<feature type="signal peptide" evidence="2">
    <location>
        <begin position="1"/>
        <end position="26"/>
    </location>
</feature>
<keyword evidence="2" id="KW-0732">Signal</keyword>
<dbReference type="AlphaFoldDB" id="A0A2P4Y1G5"/>
<dbReference type="Proteomes" id="UP000237271">
    <property type="component" value="Unassembled WGS sequence"/>
</dbReference>
<proteinExistence type="predicted"/>
<protein>
    <submittedName>
        <fullName evidence="3">RxLR effector</fullName>
    </submittedName>
</protein>
<organism evidence="3 4">
    <name type="scientific">Phytophthora palmivora</name>
    <dbReference type="NCBI Taxonomy" id="4796"/>
    <lineage>
        <taxon>Eukaryota</taxon>
        <taxon>Sar</taxon>
        <taxon>Stramenopiles</taxon>
        <taxon>Oomycota</taxon>
        <taxon>Peronosporomycetes</taxon>
        <taxon>Peronosporales</taxon>
        <taxon>Peronosporaceae</taxon>
        <taxon>Phytophthora</taxon>
    </lineage>
</organism>